<evidence type="ECO:0000313" key="4">
    <source>
        <dbReference type="Proteomes" id="UP001221597"/>
    </source>
</evidence>
<dbReference type="NCBIfam" id="TIGR02894">
    <property type="entry name" value="DNA_bind_RsfA"/>
    <property type="match status" value="1"/>
</dbReference>
<sequence>MDTPRKAAWNKDEDLLLADTVLRYVREGNTQLSAFQEVGQRLNRTPSACGFRWNATVRQEYQEKIKEAKQDREGKRAVFVATNPAEETLISFDEAISFLKEMKKEKYEHQGRKKLEEEIERLQEDNRQLKNQIKKLEDSWIEMDKLVYGVKEKQKIK</sequence>
<evidence type="ECO:0000256" key="1">
    <source>
        <dbReference type="SAM" id="Coils"/>
    </source>
</evidence>
<feature type="coiled-coil region" evidence="1">
    <location>
        <begin position="112"/>
        <end position="139"/>
    </location>
</feature>
<dbReference type="InterPro" id="IPR001005">
    <property type="entry name" value="SANT/Myb"/>
</dbReference>
<dbReference type="PROSITE" id="PS50090">
    <property type="entry name" value="MYB_LIKE"/>
    <property type="match status" value="1"/>
</dbReference>
<dbReference type="PANTHER" id="PTHR41302:SF2">
    <property type="entry name" value="PRESPORE SPECIFIC TRANSCRIPTIONAL ACTIVATOR RSFA"/>
    <property type="match status" value="1"/>
</dbReference>
<dbReference type="Proteomes" id="UP001221597">
    <property type="component" value="Chromosome"/>
</dbReference>
<feature type="domain" description="Myb-like" evidence="2">
    <location>
        <begin position="5"/>
        <end position="57"/>
    </location>
</feature>
<dbReference type="RefSeq" id="WP_283076137.1">
    <property type="nucleotide sequence ID" value="NZ_CP121671.1"/>
</dbReference>
<evidence type="ECO:0000313" key="3">
    <source>
        <dbReference type="EMBL" id="WFT74133.1"/>
    </source>
</evidence>
<organism evidence="3 4">
    <name type="scientific">Halobacillus naozhouensis</name>
    <dbReference type="NCBI Taxonomy" id="554880"/>
    <lineage>
        <taxon>Bacteria</taxon>
        <taxon>Bacillati</taxon>
        <taxon>Bacillota</taxon>
        <taxon>Bacilli</taxon>
        <taxon>Bacillales</taxon>
        <taxon>Bacillaceae</taxon>
        <taxon>Halobacillus</taxon>
    </lineage>
</organism>
<protein>
    <submittedName>
        <fullName evidence="3">RsfA family transcriptional regulator</fullName>
    </submittedName>
</protein>
<keyword evidence="1" id="KW-0175">Coiled coil</keyword>
<keyword evidence="4" id="KW-1185">Reference proteome</keyword>
<name>A0ABY8IVD6_9BACI</name>
<dbReference type="InterPro" id="IPR014243">
    <property type="entry name" value="RsfA-like"/>
</dbReference>
<dbReference type="PANTHER" id="PTHR41302">
    <property type="entry name" value="PRESPORE-SPECIFIC TRANSCRIPTIONAL REGULATOR RSFA-RELATED"/>
    <property type="match status" value="1"/>
</dbReference>
<dbReference type="Pfam" id="PF13921">
    <property type="entry name" value="Myb_DNA-bind_6"/>
    <property type="match status" value="1"/>
</dbReference>
<dbReference type="EMBL" id="CP121671">
    <property type="protein sequence ID" value="WFT74133.1"/>
    <property type="molecule type" value="Genomic_DNA"/>
</dbReference>
<reference evidence="3 4" key="1">
    <citation type="submission" date="2023-04" db="EMBL/GenBank/DDBJ databases">
        <title>Genome sequence of Halobacillus naozhouensis KACC 21980.</title>
        <authorList>
            <person name="Kim S."/>
            <person name="Heo J."/>
            <person name="Kwon S.-W."/>
        </authorList>
    </citation>
    <scope>NUCLEOTIDE SEQUENCE [LARGE SCALE GENOMIC DNA]</scope>
    <source>
        <strain evidence="3 4">KCTC 13234</strain>
    </source>
</reference>
<accession>A0ABY8IVD6</accession>
<evidence type="ECO:0000259" key="2">
    <source>
        <dbReference type="PROSITE" id="PS50090"/>
    </source>
</evidence>
<proteinExistence type="predicted"/>
<gene>
    <name evidence="3" type="ORF">P9989_17445</name>
</gene>